<gene>
    <name evidence="2" type="ORF">SAMN05216598_3768</name>
</gene>
<dbReference type="Proteomes" id="UP000199524">
    <property type="component" value="Chromosome I"/>
</dbReference>
<dbReference type="PROSITE" id="PS50943">
    <property type="entry name" value="HTH_CROC1"/>
    <property type="match status" value="1"/>
</dbReference>
<organism evidence="2 3">
    <name type="scientific">Pseudomonas asplenii</name>
    <dbReference type="NCBI Taxonomy" id="53407"/>
    <lineage>
        <taxon>Bacteria</taxon>
        <taxon>Pseudomonadati</taxon>
        <taxon>Pseudomonadota</taxon>
        <taxon>Gammaproteobacteria</taxon>
        <taxon>Pseudomonadales</taxon>
        <taxon>Pseudomonadaceae</taxon>
        <taxon>Pseudomonas</taxon>
    </lineage>
</organism>
<dbReference type="Pfam" id="PF01381">
    <property type="entry name" value="HTH_3"/>
    <property type="match status" value="1"/>
</dbReference>
<evidence type="ECO:0000259" key="1">
    <source>
        <dbReference type="PROSITE" id="PS50943"/>
    </source>
</evidence>
<dbReference type="GO" id="GO:0003677">
    <property type="term" value="F:DNA binding"/>
    <property type="evidence" value="ECO:0007669"/>
    <property type="project" value="InterPro"/>
</dbReference>
<dbReference type="RefSeq" id="WP_090207434.1">
    <property type="nucleotide sequence ID" value="NZ_LT629777.1"/>
</dbReference>
<evidence type="ECO:0000313" key="2">
    <source>
        <dbReference type="EMBL" id="SDT05015.1"/>
    </source>
</evidence>
<dbReference type="AlphaFoldDB" id="A0A1H1X6N8"/>
<dbReference type="GeneID" id="300208693"/>
<reference evidence="3" key="1">
    <citation type="submission" date="2016-10" db="EMBL/GenBank/DDBJ databases">
        <authorList>
            <person name="Varghese N."/>
            <person name="Submissions S."/>
        </authorList>
    </citation>
    <scope>NUCLEOTIDE SEQUENCE [LARGE SCALE GENOMIC DNA]</scope>
    <source>
        <strain evidence="3">ATCC 23835</strain>
    </source>
</reference>
<sequence length="134" mass="14631">MSLKTTFAAVLKAMRATRGLSQKKLAEVSSRTYISKLERGQCCPTLEMITALSAPLNVSPLTLMAITLGAQTGEPIKGLVNRIEQEAAELAQTGVLQKLQISMGEESPVPQRRSPPRTRHLAMTTQQTEFCFAE</sequence>
<dbReference type="SMART" id="SM00530">
    <property type="entry name" value="HTH_XRE"/>
    <property type="match status" value="1"/>
</dbReference>
<protein>
    <submittedName>
        <fullName evidence="2">Transcriptional regulator, contains XRE-family HTH domain</fullName>
    </submittedName>
</protein>
<feature type="domain" description="HTH cro/C1-type" evidence="1">
    <location>
        <begin position="11"/>
        <end position="63"/>
    </location>
</feature>
<dbReference type="InterPro" id="IPR010982">
    <property type="entry name" value="Lambda_DNA-bd_dom_sf"/>
</dbReference>
<proteinExistence type="predicted"/>
<keyword evidence="3" id="KW-1185">Reference proteome</keyword>
<dbReference type="EMBL" id="LT629777">
    <property type="protein sequence ID" value="SDT05015.1"/>
    <property type="molecule type" value="Genomic_DNA"/>
</dbReference>
<dbReference type="InterPro" id="IPR001387">
    <property type="entry name" value="Cro/C1-type_HTH"/>
</dbReference>
<dbReference type="SUPFAM" id="SSF47413">
    <property type="entry name" value="lambda repressor-like DNA-binding domains"/>
    <property type="match status" value="1"/>
</dbReference>
<evidence type="ECO:0000313" key="3">
    <source>
        <dbReference type="Proteomes" id="UP000199524"/>
    </source>
</evidence>
<dbReference type="Gene3D" id="1.10.260.40">
    <property type="entry name" value="lambda repressor-like DNA-binding domains"/>
    <property type="match status" value="1"/>
</dbReference>
<dbReference type="CDD" id="cd00093">
    <property type="entry name" value="HTH_XRE"/>
    <property type="match status" value="1"/>
</dbReference>
<accession>A0A1H1X6N8</accession>
<name>A0A1H1X6N8_9PSED</name>